<evidence type="ECO:0000256" key="3">
    <source>
        <dbReference type="ARBA" id="ARBA00022617"/>
    </source>
</evidence>
<dbReference type="SUPFAM" id="SSF48264">
    <property type="entry name" value="Cytochrome P450"/>
    <property type="match status" value="1"/>
</dbReference>
<keyword evidence="10" id="KW-0472">Membrane</keyword>
<dbReference type="InterPro" id="IPR036396">
    <property type="entry name" value="Cyt_P450_sf"/>
</dbReference>
<evidence type="ECO:0000256" key="4">
    <source>
        <dbReference type="ARBA" id="ARBA00022723"/>
    </source>
</evidence>
<dbReference type="STRING" id="1849047.A0A3D8R1V3"/>
<evidence type="ECO:0000256" key="2">
    <source>
        <dbReference type="ARBA" id="ARBA00010617"/>
    </source>
</evidence>
<dbReference type="OrthoDB" id="1470350at2759"/>
<evidence type="ECO:0000256" key="10">
    <source>
        <dbReference type="SAM" id="Phobius"/>
    </source>
</evidence>
<dbReference type="Gene3D" id="1.10.630.10">
    <property type="entry name" value="Cytochrome P450"/>
    <property type="match status" value="1"/>
</dbReference>
<dbReference type="PANTHER" id="PTHR24287">
    <property type="entry name" value="P450, PUTATIVE (EUROFUNG)-RELATED"/>
    <property type="match status" value="1"/>
</dbReference>
<dbReference type="EMBL" id="PDLM01000010">
    <property type="protein sequence ID" value="RDW67901.1"/>
    <property type="molecule type" value="Genomic_DNA"/>
</dbReference>
<keyword evidence="6 8" id="KW-0408">Iron</keyword>
<dbReference type="InterPro" id="IPR017972">
    <property type="entry name" value="Cyt_P450_CS"/>
</dbReference>
<dbReference type="GO" id="GO:0020037">
    <property type="term" value="F:heme binding"/>
    <property type="evidence" value="ECO:0007669"/>
    <property type="project" value="InterPro"/>
</dbReference>
<proteinExistence type="inferred from homology"/>
<dbReference type="PRINTS" id="PR00464">
    <property type="entry name" value="EP450II"/>
</dbReference>
<evidence type="ECO:0000256" key="6">
    <source>
        <dbReference type="ARBA" id="ARBA00023004"/>
    </source>
</evidence>
<feature type="binding site" description="axial binding residue" evidence="8">
    <location>
        <position position="473"/>
    </location>
    <ligand>
        <name>heme</name>
        <dbReference type="ChEBI" id="CHEBI:30413"/>
    </ligand>
    <ligandPart>
        <name>Fe</name>
        <dbReference type="ChEBI" id="CHEBI:18248"/>
    </ligandPart>
</feature>
<gene>
    <name evidence="11" type="ORF">BP6252_09297</name>
</gene>
<keyword evidence="12" id="KW-1185">Reference proteome</keyword>
<dbReference type="InterPro" id="IPR047146">
    <property type="entry name" value="Cyt_P450_E_CYP52_fungi"/>
</dbReference>
<evidence type="ECO:0000256" key="9">
    <source>
        <dbReference type="RuleBase" id="RU000461"/>
    </source>
</evidence>
<dbReference type="PRINTS" id="PR01239">
    <property type="entry name" value="EP450IICYP52"/>
</dbReference>
<evidence type="ECO:0000256" key="7">
    <source>
        <dbReference type="ARBA" id="ARBA00023033"/>
    </source>
</evidence>
<dbReference type="InterPro" id="IPR002402">
    <property type="entry name" value="Cyt_P450_E_grp-II"/>
</dbReference>
<dbReference type="GO" id="GO:0005506">
    <property type="term" value="F:iron ion binding"/>
    <property type="evidence" value="ECO:0007669"/>
    <property type="project" value="InterPro"/>
</dbReference>
<evidence type="ECO:0000313" key="12">
    <source>
        <dbReference type="Proteomes" id="UP000256645"/>
    </source>
</evidence>
<dbReference type="CDD" id="cd11063">
    <property type="entry name" value="CYP52"/>
    <property type="match status" value="1"/>
</dbReference>
<comment type="cofactor">
    <cofactor evidence="1 8">
        <name>heme</name>
        <dbReference type="ChEBI" id="CHEBI:30413"/>
    </cofactor>
</comment>
<dbReference type="Pfam" id="PF00067">
    <property type="entry name" value="p450"/>
    <property type="match status" value="1"/>
</dbReference>
<sequence length="527" mass="59902">MYPSAAILVLAWALAAYVVFLLVSSFISSRQNAAKARRLKCEEPTHQQNRYPFGVEHVVRALKADQAQEFPVDQLRRCKEVGAITYRYSVLGTQNVFTADEKNIQAILATQFADYELGPIRRGNFFPLLGNGIFTEDGKQWEHSRSLMRPQFAREQVSDLDLEERHVQNLMKALDGSMEGNSTAPVDLQVLLFRLTLDSATEFLFGESVDSQVTEMPGYVSSTTVDTTRNASAFAVAFDRGQKSLATRARFEELYWLAKNQALKRDSKIVHDYLDHFVRLALSRNKEKLFENGSSGPKEKYVFLNALAAQTQDPIELRSQLLNILLAGRDTTASLLGWLFKCLARDPIRYHKLRKIILDEFGTYENPREITFARLKNCRYLQHCNNETLRIYPVVPMNGRTANKDTTLPRGGGEDGRSTIFIPKGSSVIYSVYVMHHREDIWGPDVEAFNPERWEDRKVGWEYLPFNGGPRICLGQQFALTEASYVTVRLLQRFPRMEDVETDLAVKHNLSLTDCSGNGVKVKLHTA</sequence>
<keyword evidence="3 8" id="KW-0349">Heme</keyword>
<feature type="transmembrane region" description="Helical" evidence="10">
    <location>
        <begin position="6"/>
        <end position="28"/>
    </location>
</feature>
<dbReference type="Proteomes" id="UP000256645">
    <property type="component" value="Unassembled WGS sequence"/>
</dbReference>
<keyword evidence="5 9" id="KW-0560">Oxidoreductase</keyword>
<keyword evidence="4 8" id="KW-0479">Metal-binding</keyword>
<evidence type="ECO:0000256" key="8">
    <source>
        <dbReference type="PIRSR" id="PIRSR602402-1"/>
    </source>
</evidence>
<dbReference type="InterPro" id="IPR001128">
    <property type="entry name" value="Cyt_P450"/>
</dbReference>
<evidence type="ECO:0000256" key="1">
    <source>
        <dbReference type="ARBA" id="ARBA00001971"/>
    </source>
</evidence>
<dbReference type="GO" id="GO:0016712">
    <property type="term" value="F:oxidoreductase activity, acting on paired donors, with incorporation or reduction of molecular oxygen, reduced flavin or flavoprotein as one donor, and incorporation of one atom of oxygen"/>
    <property type="evidence" value="ECO:0007669"/>
    <property type="project" value="InterPro"/>
</dbReference>
<evidence type="ECO:0000256" key="5">
    <source>
        <dbReference type="ARBA" id="ARBA00023002"/>
    </source>
</evidence>
<keyword evidence="7 9" id="KW-0503">Monooxygenase</keyword>
<dbReference type="AlphaFoldDB" id="A0A3D8R1V3"/>
<keyword evidence="10" id="KW-0812">Transmembrane</keyword>
<reference evidence="11 12" key="1">
    <citation type="journal article" date="2018" name="IMA Fungus">
        <title>IMA Genome-F 9: Draft genome sequence of Annulohypoxylon stygium, Aspergillus mulundensis, Berkeleyomyces basicola (syn. Thielaviopsis basicola), Ceratocystis smalleyi, two Cercospora beticola strains, Coleophoma cylindrospora, Fusarium fracticaudum, Phialophora cf. hyalina, and Morchella septimelata.</title>
        <authorList>
            <person name="Wingfield B.D."/>
            <person name="Bills G.F."/>
            <person name="Dong Y."/>
            <person name="Huang W."/>
            <person name="Nel W.J."/>
            <person name="Swalarsk-Parry B.S."/>
            <person name="Vaghefi N."/>
            <person name="Wilken P.M."/>
            <person name="An Z."/>
            <person name="de Beer Z.W."/>
            <person name="De Vos L."/>
            <person name="Chen L."/>
            <person name="Duong T.A."/>
            <person name="Gao Y."/>
            <person name="Hammerbacher A."/>
            <person name="Kikkert J.R."/>
            <person name="Li Y."/>
            <person name="Li H."/>
            <person name="Li K."/>
            <person name="Li Q."/>
            <person name="Liu X."/>
            <person name="Ma X."/>
            <person name="Naidoo K."/>
            <person name="Pethybridge S.J."/>
            <person name="Sun J."/>
            <person name="Steenkamp E.T."/>
            <person name="van der Nest M.A."/>
            <person name="van Wyk S."/>
            <person name="Wingfield M.J."/>
            <person name="Xiong C."/>
            <person name="Yue Q."/>
            <person name="Zhang X."/>
        </authorList>
    </citation>
    <scope>NUCLEOTIDE SEQUENCE [LARGE SCALE GENOMIC DNA]</scope>
    <source>
        <strain evidence="11 12">BP6252</strain>
    </source>
</reference>
<accession>A0A3D8R1V3</accession>
<evidence type="ECO:0000313" key="11">
    <source>
        <dbReference type="EMBL" id="RDW67901.1"/>
    </source>
</evidence>
<dbReference type="PROSITE" id="PS00086">
    <property type="entry name" value="CYTOCHROME_P450"/>
    <property type="match status" value="1"/>
</dbReference>
<name>A0A3D8R1V3_9HELO</name>
<dbReference type="PANTHER" id="PTHR24287:SF1">
    <property type="entry name" value="P450, PUTATIVE (EUROFUNG)-RELATED"/>
    <property type="match status" value="1"/>
</dbReference>
<dbReference type="InterPro" id="IPR002974">
    <property type="entry name" value="Cyt_P450_E_CYP52_ascomycetes"/>
</dbReference>
<keyword evidence="10" id="KW-1133">Transmembrane helix</keyword>
<comment type="caution">
    <text evidence="11">The sequence shown here is derived from an EMBL/GenBank/DDBJ whole genome shotgun (WGS) entry which is preliminary data.</text>
</comment>
<dbReference type="PRINTS" id="PR00385">
    <property type="entry name" value="P450"/>
</dbReference>
<protein>
    <submittedName>
        <fullName evidence="11">Putative cytochrome P450 52A12</fullName>
    </submittedName>
</protein>
<organism evidence="11 12">
    <name type="scientific">Coleophoma cylindrospora</name>
    <dbReference type="NCBI Taxonomy" id="1849047"/>
    <lineage>
        <taxon>Eukaryota</taxon>
        <taxon>Fungi</taxon>
        <taxon>Dikarya</taxon>
        <taxon>Ascomycota</taxon>
        <taxon>Pezizomycotina</taxon>
        <taxon>Leotiomycetes</taxon>
        <taxon>Helotiales</taxon>
        <taxon>Dermateaceae</taxon>
        <taxon>Coleophoma</taxon>
    </lineage>
</organism>
<comment type="similarity">
    <text evidence="2 9">Belongs to the cytochrome P450 family.</text>
</comment>